<evidence type="ECO:0000313" key="8">
    <source>
        <dbReference type="EMBL" id="RLE55961.1"/>
    </source>
</evidence>
<dbReference type="InterPro" id="IPR029044">
    <property type="entry name" value="Nucleotide-diphossugar_trans"/>
</dbReference>
<dbReference type="PANTHER" id="PTHR43646">
    <property type="entry name" value="GLYCOSYLTRANSFERASE"/>
    <property type="match status" value="1"/>
</dbReference>
<dbReference type="GO" id="GO:0016757">
    <property type="term" value="F:glycosyltransferase activity"/>
    <property type="evidence" value="ECO:0007669"/>
    <property type="project" value="UniProtKB-KW"/>
</dbReference>
<dbReference type="EMBL" id="QMRA01000001">
    <property type="protein sequence ID" value="RLE55961.1"/>
    <property type="molecule type" value="Genomic_DNA"/>
</dbReference>
<evidence type="ECO:0000256" key="1">
    <source>
        <dbReference type="ARBA" id="ARBA00004236"/>
    </source>
</evidence>
<keyword evidence="4" id="KW-0808">Transferase</keyword>
<feature type="transmembrane region" description="Helical" evidence="6">
    <location>
        <begin position="255"/>
        <end position="278"/>
    </location>
</feature>
<protein>
    <recommendedName>
        <fullName evidence="7">Glycosyltransferase 2-like domain-containing protein</fullName>
    </recommendedName>
</protein>
<comment type="subcellular location">
    <subcellularLocation>
        <location evidence="1">Cell membrane</location>
    </subcellularLocation>
</comment>
<dbReference type="PANTHER" id="PTHR43646:SF2">
    <property type="entry name" value="GLYCOSYLTRANSFERASE 2-LIKE DOMAIN-CONTAINING PROTEIN"/>
    <property type="match status" value="1"/>
</dbReference>
<dbReference type="SUPFAM" id="SSF53448">
    <property type="entry name" value="Nucleotide-diphospho-sugar transferases"/>
    <property type="match status" value="1"/>
</dbReference>
<accession>A0A497F9G4</accession>
<dbReference type="Pfam" id="PF00535">
    <property type="entry name" value="Glycos_transf_2"/>
    <property type="match status" value="1"/>
</dbReference>
<evidence type="ECO:0000256" key="4">
    <source>
        <dbReference type="ARBA" id="ARBA00022679"/>
    </source>
</evidence>
<dbReference type="GO" id="GO:0005886">
    <property type="term" value="C:plasma membrane"/>
    <property type="evidence" value="ECO:0007669"/>
    <property type="project" value="UniProtKB-SubCell"/>
</dbReference>
<evidence type="ECO:0000256" key="6">
    <source>
        <dbReference type="SAM" id="Phobius"/>
    </source>
</evidence>
<feature type="domain" description="Glycosyltransferase 2-like" evidence="7">
    <location>
        <begin position="18"/>
        <end position="185"/>
    </location>
</feature>
<keyword evidence="2" id="KW-1003">Cell membrane</keyword>
<dbReference type="AlphaFoldDB" id="A0A497F9G4"/>
<sequence>MKGDLEGEHVEESLPTVSVIIPVRNNEETIKDLLESLMNLDYPKDKVEFIIVDGQSTDNTVSIASKYPVKILEEPGLGPNYARSIGVEASTGEILAFTDGDCIVPKHWIKVIVENLSNPEVGCVGGSVYADKSLENNIYATYADKSVMRVMPLAKKKEVLSEPEVFKHLAFCNMAIKREALDKIGGLDTALKTFEDVDTVQSICEAGYKMVLDPEMYVWHKHRQTLKSILKQTHTYGMGGPKFRKKHPKSKIAKFYRMGLTAFYTFMSILALGIAISIITGNIIPLLLVSSPFIIGYLAGVIYYASKGNGLKASLIYPAIDALRIFAFCIGDLKASISEAMRKS</sequence>
<evidence type="ECO:0000256" key="2">
    <source>
        <dbReference type="ARBA" id="ARBA00022475"/>
    </source>
</evidence>
<keyword evidence="3" id="KW-0328">Glycosyltransferase</keyword>
<evidence type="ECO:0000256" key="5">
    <source>
        <dbReference type="ARBA" id="ARBA00023136"/>
    </source>
</evidence>
<evidence type="ECO:0000259" key="7">
    <source>
        <dbReference type="Pfam" id="PF00535"/>
    </source>
</evidence>
<keyword evidence="6" id="KW-1133">Transmembrane helix</keyword>
<evidence type="ECO:0000313" key="9">
    <source>
        <dbReference type="Proteomes" id="UP000269499"/>
    </source>
</evidence>
<organism evidence="8 9">
    <name type="scientific">Thermoproteota archaeon</name>
    <dbReference type="NCBI Taxonomy" id="2056631"/>
    <lineage>
        <taxon>Archaea</taxon>
        <taxon>Thermoproteota</taxon>
    </lineage>
</organism>
<name>A0A497F9G4_9CREN</name>
<proteinExistence type="predicted"/>
<dbReference type="InterPro" id="IPR001173">
    <property type="entry name" value="Glyco_trans_2-like"/>
</dbReference>
<comment type="caution">
    <text evidence="8">The sequence shown here is derived from an EMBL/GenBank/DDBJ whole genome shotgun (WGS) entry which is preliminary data.</text>
</comment>
<reference evidence="8 9" key="1">
    <citation type="submission" date="2018-06" db="EMBL/GenBank/DDBJ databases">
        <title>Extensive metabolic versatility and redundancy in microbially diverse, dynamic hydrothermal sediments.</title>
        <authorList>
            <person name="Dombrowski N."/>
            <person name="Teske A."/>
            <person name="Baker B.J."/>
        </authorList>
    </citation>
    <scope>NUCLEOTIDE SEQUENCE [LARGE SCALE GENOMIC DNA]</scope>
    <source>
        <strain evidence="8">B20_G2</strain>
    </source>
</reference>
<keyword evidence="5 6" id="KW-0472">Membrane</keyword>
<gene>
    <name evidence="8" type="ORF">DRJ26_00020</name>
</gene>
<feature type="transmembrane region" description="Helical" evidence="6">
    <location>
        <begin position="284"/>
        <end position="305"/>
    </location>
</feature>
<dbReference type="Gene3D" id="3.90.550.10">
    <property type="entry name" value="Spore Coat Polysaccharide Biosynthesis Protein SpsA, Chain A"/>
    <property type="match status" value="1"/>
</dbReference>
<dbReference type="Proteomes" id="UP000269499">
    <property type="component" value="Unassembled WGS sequence"/>
</dbReference>
<keyword evidence="6" id="KW-0812">Transmembrane</keyword>
<evidence type="ECO:0000256" key="3">
    <source>
        <dbReference type="ARBA" id="ARBA00022676"/>
    </source>
</evidence>